<dbReference type="GeneID" id="115629644"/>
<evidence type="ECO:0000259" key="14">
    <source>
        <dbReference type="PROSITE" id="PS50290"/>
    </source>
</evidence>
<evidence type="ECO:0000256" key="6">
    <source>
        <dbReference type="ARBA" id="ARBA00022763"/>
    </source>
</evidence>
<feature type="domain" description="FAT" evidence="15">
    <location>
        <begin position="1712"/>
        <end position="2305"/>
    </location>
</feature>
<dbReference type="Pfam" id="PF00454">
    <property type="entry name" value="PI3_PI4_kinase"/>
    <property type="match status" value="1"/>
</dbReference>
<dbReference type="PANTHER" id="PTHR37079:SF4">
    <property type="entry name" value="SERINE_THREONINE-PROTEIN KINASE ATM"/>
    <property type="match status" value="1"/>
</dbReference>
<dbReference type="EC" id="2.7.11.1" evidence="2"/>
<dbReference type="SMART" id="SM01343">
    <property type="entry name" value="FATC"/>
    <property type="match status" value="1"/>
</dbReference>
<dbReference type="InterPro" id="IPR018936">
    <property type="entry name" value="PI3/4_kinase_CS"/>
</dbReference>
<sequence>MVDLCSGMTRILGELRSDHAPTRNKAIEQLDQKLNNSKEDLLALLKKKHVELTWQEIFNTAVSATIKHATSISECRPDKAQTLKNKSNNYSKVLNNIINYNLEADKNYFLGKTTIVDTFEEGFKKRIVVEHFGLTFLNMLERGIYMSPINVRQIKVNEYSRILSYLFEVNVEGDELLRSRILKCITKTVELASKRVQLHSDLVAYLPQLSANIMAANTNDKKTEVVRLYLLFVKELSVNYHQSLCLHMQDILPMLCELYHKDSYRDDTKNMFFQSVALSLRVFYPKLSAGDFNTFNIAVNESWPKTMLKLRTIIDMEIRSNSLPRYKSSQLSNDRFSEDFFKMSALVIYILLWHFEFKKSGNEDDPCKKIARPLDKLETLFNFIDKKGSTFNDVWFSIFTELIQLSDSIINVANFKQTLETASDILRMFGNPKNLMNVRVCLTCLLKREQELEESKSMSENYLADLWCQLGDYIISEPSSSAKVIVEKQIIIRALITHGKLTPKQCSTLLQYIRSNEVLMRNECIETIRDLFLHAERCGIDKASVELEPVIKWAYDTCDKHSATKAIHNIDAIKPHLLADTFAIGIINFLDDRQLKNLKAAAHSSIPPTDSELQTLTIKYNRKLLCLFERDQLTDRTVNESNVKNCLFQNNYELLMRMLNYETTKDFQITNILKDLHALHNLSCTMERLLHYKVFDATNFTQCPLIKRVGLYLSHLEFQLKSSIVTKMDDKELVQMLKQVDTVLKIYTSNEILVHYLESQPLEELITFVSSALYHNRTQNKEEDNKIWLNIWSLCLDVLGNLCVASSHRQDAFQHISSKKIILQLQDILIVAKMLCRCKDLSDEIITWLVNMLKSLFRLHYMDLDFVEEVLDYMPTITFFASANEDPLADMLIALNSLLKVALKKSYPEGITAKILRCVGLIAQQCSNIFADQNFAAICKSVAKFLIFPTLEIQFATISTLTVLMNTSCVSNDPVAAFESHMNFCEDLYESIDWRKLCFDTDDLKQNNISVTVQALISIFTFSSFHQEIVLSDLLYFCALHKLNVADFYALSSRVEYYRQTVQELIMPYADFLIQKWISKQYPISKFPYFLCYNTNQEFRKANAKRILAYLILYGSQEELKRFRDQTSDSILKESTLILSAYMLPKAIACPESESCDYKQRYKFLTQNLQQIGVSDEQMSVSFNPFTLYNVMKLLFDKMEMQRFFGFVYCNKKPEWYNLKSDSLFNCFTNHILDGINKNMGMLNSEAAFRHLITKQPITLITLLGVLKTKCYDSVFPMHNLQNFFLYCAIAEHVLKFCHILQDTGKNNILCDFFVCDILFFIPNFILHTNCCVVQKAALQYFSLILTCDFVNFEKLQKRLNEIAKLFLQCVFHIKGNEMKMQAVAILKALIETNENLIDAGSLLDEYPKNEIPSSLHKYCDGNSSTIDQDDVEAFINEFLQNYRVERLRTLRTYIAKHKNELQKNSTLLFQLFDRLIKILRTATKRQSSIDALKCLAELGPLEMKHVSYYFQTDFDSFEEGDDDRNHQFVTVLYETLEKQLFNFNPSTHAAFVNVARQVANSKIGLKLIGAHPNFSVFVVKSNQQYYLNTQIPIIDWLLVLQSTENFEYEEWICAFMAAVFKNCGWHGFDLFAEKSFSFAEACLQPFVKLLLADKDMHLETLSTMLDYFFEQFCRTGSKGIFHEKRAIKMFLSMCECIRVVNQWSLPINICNVIKASNHCQAYFLSIMYLELWGWSDSNAIQTQEFQSAAKKAYESIGCTEAIAGFMDPFVSRVEFLNLNNSWSDILLELDDFEMRNSDLCMEMLKRNGMEELFAKLEQRCSKNVNYEGLWRLMQWDEPIEGNLNVNMAAVNMEHEFKKHHYVALKSIRNREEENSISAIANAYQCVLAILRDISVESLQSVYKYLSWLATLQQAEDFCQVQFSQQVALTDIFEKWQVELNLKYGNFSCKEYTLSHQIALFQMGGTRANRRAQQFYKKSPIDTYLLKTITECKKAGKLNLARKNIAKLRKMPELNAATQISVLLEDADVFIKTGNQQIADAILKNTVTNKDFMYCLERCGALRMRGEFLMNSNAQSFKSTLDDSFNASLKSLGDFEAKKMQLFDKYPALYRTDAFDAYIRDNRKSAYASIAKYADFEYQRLDAYLKSDEYSTLCKIIQKNREMAATVGHRENKDKQLGAMNAKRFATMDENGLKLMQANHTEHLCTAVTNYIAFCQHDESFSSDAVNRIIALWLPNKSNTALNNMIKDSIQSVPSYKFISVFNQLCAHLNSQNSEFLDILIELLVRCAQEHPHHSLNHLYALVYADQDNSSASTSERPKIAKRIIGRVTDQEAINCSRDLNMLFPSLIEFANEEVPRNNRVAKLPISKKLLRIRNLDIHCPTIELDVSPNMQYNIITIVRWEPDFRMVGGLNAPKKLMCLCSDGKTRAQLLKGKDDLRQDAIMQQVFHSINDLINKEPEFIERKLRLRTYKITPLSARSGILEWCENTIPMGMYLQGDGKNAGAHQRYRPQDWAPVKCRHQFKTVESEPVERRVEIYKQLTEKIKPVFQYFFFEKFHVPGIWFEKRLAFTNSVATTSMVGYILGLGDRHLQNILLDQSTAEVVHIDFGIAFEQGKILRTPEQVPFRLTRDFVAAMGVCGTNGVFTKSCEATLHILRRYKSIITTLLEVLLHDPLFIWGVLKNQNQVSGETTNLFAQRSLMVVQKKLEGNDSGVLGSSTVEVQVQRLINEATFPNNLGAMYNGWEPYL</sequence>
<dbReference type="InterPro" id="IPR011009">
    <property type="entry name" value="Kinase-like_dom_sf"/>
</dbReference>
<dbReference type="PROSITE" id="PS51189">
    <property type="entry name" value="FAT"/>
    <property type="match status" value="1"/>
</dbReference>
<evidence type="ECO:0000256" key="11">
    <source>
        <dbReference type="ARBA" id="ARBA00047899"/>
    </source>
</evidence>
<dbReference type="InterPro" id="IPR036940">
    <property type="entry name" value="PI3/4_kinase_cat_sf"/>
</dbReference>
<dbReference type="GO" id="GO:0006281">
    <property type="term" value="P:DNA repair"/>
    <property type="evidence" value="ECO:0007669"/>
    <property type="project" value="InterPro"/>
</dbReference>
<keyword evidence="3" id="KW-0723">Serine/threonine-protein kinase</keyword>
<proteinExistence type="predicted"/>
<evidence type="ECO:0000256" key="3">
    <source>
        <dbReference type="ARBA" id="ARBA00022527"/>
    </source>
</evidence>
<comment type="catalytic activity">
    <reaction evidence="12">
        <text>L-seryl-[protein] + ATP = O-phospho-L-seryl-[protein] + ADP + H(+)</text>
        <dbReference type="Rhea" id="RHEA:17989"/>
        <dbReference type="Rhea" id="RHEA-COMP:9863"/>
        <dbReference type="Rhea" id="RHEA-COMP:11604"/>
        <dbReference type="ChEBI" id="CHEBI:15378"/>
        <dbReference type="ChEBI" id="CHEBI:29999"/>
        <dbReference type="ChEBI" id="CHEBI:30616"/>
        <dbReference type="ChEBI" id="CHEBI:83421"/>
        <dbReference type="ChEBI" id="CHEBI:456216"/>
        <dbReference type="EC" id="2.7.11.1"/>
    </reaction>
</comment>
<dbReference type="GO" id="GO:0005634">
    <property type="term" value="C:nucleus"/>
    <property type="evidence" value="ECO:0007669"/>
    <property type="project" value="UniProtKB-SubCell"/>
</dbReference>
<feature type="domain" description="FATC" evidence="16">
    <location>
        <begin position="2715"/>
        <end position="2747"/>
    </location>
</feature>
<dbReference type="PANTHER" id="PTHR37079">
    <property type="entry name" value="SERINE/THREONINE-PROTEIN KINASE ATM"/>
    <property type="match status" value="1"/>
</dbReference>
<evidence type="ECO:0000256" key="10">
    <source>
        <dbReference type="ARBA" id="ARBA00023306"/>
    </source>
</evidence>
<evidence type="ECO:0000256" key="1">
    <source>
        <dbReference type="ARBA" id="ARBA00004123"/>
    </source>
</evidence>
<organism evidence="17 18">
    <name type="scientific">Drosophila lebanonensis</name>
    <name type="common">Fruit fly</name>
    <name type="synonym">Scaptodrosophila lebanonensis</name>
    <dbReference type="NCBI Taxonomy" id="7225"/>
    <lineage>
        <taxon>Eukaryota</taxon>
        <taxon>Metazoa</taxon>
        <taxon>Ecdysozoa</taxon>
        <taxon>Arthropoda</taxon>
        <taxon>Hexapoda</taxon>
        <taxon>Insecta</taxon>
        <taxon>Pterygota</taxon>
        <taxon>Neoptera</taxon>
        <taxon>Endopterygota</taxon>
        <taxon>Diptera</taxon>
        <taxon>Brachycera</taxon>
        <taxon>Muscomorpha</taxon>
        <taxon>Ephydroidea</taxon>
        <taxon>Drosophilidae</taxon>
        <taxon>Scaptodrosophila</taxon>
    </lineage>
</organism>
<gene>
    <name evidence="18" type="primary">LOC115629644</name>
</gene>
<dbReference type="RefSeq" id="XP_030382015.1">
    <property type="nucleotide sequence ID" value="XM_030526155.1"/>
</dbReference>
<dbReference type="PROSITE" id="PS00915">
    <property type="entry name" value="PI3_4_KINASE_1"/>
    <property type="match status" value="1"/>
</dbReference>
<evidence type="ECO:0000313" key="17">
    <source>
        <dbReference type="Proteomes" id="UP000504634"/>
    </source>
</evidence>
<dbReference type="InterPro" id="IPR000403">
    <property type="entry name" value="PI3/4_kinase_cat_dom"/>
</dbReference>
<dbReference type="Pfam" id="PF02260">
    <property type="entry name" value="FATC"/>
    <property type="match status" value="1"/>
</dbReference>
<keyword evidence="9" id="KW-0539">Nucleus</keyword>
<evidence type="ECO:0000256" key="7">
    <source>
        <dbReference type="ARBA" id="ARBA00022777"/>
    </source>
</evidence>
<dbReference type="FunFam" id="3.30.1010.10:FF:000023">
    <property type="entry name" value="Serine/threonine-protein kinase ATM"/>
    <property type="match status" value="1"/>
</dbReference>
<dbReference type="SMART" id="SM00146">
    <property type="entry name" value="PI3Kc"/>
    <property type="match status" value="1"/>
</dbReference>
<dbReference type="PROSITE" id="PS50290">
    <property type="entry name" value="PI3_4_KINASE_3"/>
    <property type="match status" value="1"/>
</dbReference>
<dbReference type="Pfam" id="PF02259">
    <property type="entry name" value="FAT"/>
    <property type="match status" value="1"/>
</dbReference>
<dbReference type="InterPro" id="IPR014009">
    <property type="entry name" value="PIK_FAT"/>
</dbReference>
<comment type="subcellular location">
    <subcellularLocation>
        <location evidence="1">Nucleus</location>
    </subcellularLocation>
</comment>
<dbReference type="InterPro" id="IPR044107">
    <property type="entry name" value="PIKKc_ATM"/>
</dbReference>
<dbReference type="InterPro" id="IPR038980">
    <property type="entry name" value="ATM_plant"/>
</dbReference>
<evidence type="ECO:0000313" key="18">
    <source>
        <dbReference type="RefSeq" id="XP_030382015.1"/>
    </source>
</evidence>
<dbReference type="OrthoDB" id="381190at2759"/>
<evidence type="ECO:0000259" key="16">
    <source>
        <dbReference type="PROSITE" id="PS51190"/>
    </source>
</evidence>
<dbReference type="Gene3D" id="3.30.1010.10">
    <property type="entry name" value="Phosphatidylinositol 3-kinase Catalytic Subunit, Chain A, domain 4"/>
    <property type="match status" value="1"/>
</dbReference>
<accession>A0A6J2U298</accession>
<name>A0A6J2U298_DROLE</name>
<evidence type="ECO:0000256" key="9">
    <source>
        <dbReference type="ARBA" id="ARBA00023242"/>
    </source>
</evidence>
<keyword evidence="6" id="KW-0227">DNA damage</keyword>
<comment type="catalytic activity">
    <reaction evidence="11">
        <text>L-threonyl-[protein] + ATP = O-phospho-L-threonyl-[protein] + ADP + H(+)</text>
        <dbReference type="Rhea" id="RHEA:46608"/>
        <dbReference type="Rhea" id="RHEA-COMP:11060"/>
        <dbReference type="Rhea" id="RHEA-COMP:11605"/>
        <dbReference type="ChEBI" id="CHEBI:15378"/>
        <dbReference type="ChEBI" id="CHEBI:30013"/>
        <dbReference type="ChEBI" id="CHEBI:30616"/>
        <dbReference type="ChEBI" id="CHEBI:61977"/>
        <dbReference type="ChEBI" id="CHEBI:456216"/>
        <dbReference type="EC" id="2.7.11.1"/>
    </reaction>
</comment>
<dbReference type="SUPFAM" id="SSF56112">
    <property type="entry name" value="Protein kinase-like (PK-like)"/>
    <property type="match status" value="1"/>
</dbReference>
<dbReference type="InterPro" id="IPR003151">
    <property type="entry name" value="PIK-rel_kinase_FAT"/>
</dbReference>
<dbReference type="Gene3D" id="1.10.1070.11">
    <property type="entry name" value="Phosphatidylinositol 3-/4-kinase, catalytic domain"/>
    <property type="match status" value="1"/>
</dbReference>
<dbReference type="Proteomes" id="UP000504634">
    <property type="component" value="Unplaced"/>
</dbReference>
<evidence type="ECO:0000256" key="12">
    <source>
        <dbReference type="ARBA" id="ARBA00048679"/>
    </source>
</evidence>
<keyword evidence="8" id="KW-0067">ATP-binding</keyword>
<evidence type="ECO:0000256" key="4">
    <source>
        <dbReference type="ARBA" id="ARBA00022679"/>
    </source>
</evidence>
<evidence type="ECO:0000259" key="15">
    <source>
        <dbReference type="PROSITE" id="PS51189"/>
    </source>
</evidence>
<keyword evidence="7 18" id="KW-0418">Kinase</keyword>
<keyword evidence="17" id="KW-1185">Reference proteome</keyword>
<feature type="domain" description="PI3K/PI4K catalytic" evidence="14">
    <location>
        <begin position="2401"/>
        <end position="2731"/>
    </location>
</feature>
<dbReference type="GO" id="GO:0004674">
    <property type="term" value="F:protein serine/threonine kinase activity"/>
    <property type="evidence" value="ECO:0007669"/>
    <property type="project" value="UniProtKB-KW"/>
</dbReference>
<reference evidence="18" key="1">
    <citation type="submission" date="2025-08" db="UniProtKB">
        <authorList>
            <consortium name="RefSeq"/>
        </authorList>
    </citation>
    <scope>IDENTIFICATION</scope>
    <source>
        <strain evidence="18">11010-0011.00</strain>
        <tissue evidence="18">Whole body</tissue>
    </source>
</reference>
<keyword evidence="5" id="KW-0547">Nucleotide-binding</keyword>
<dbReference type="PROSITE" id="PS51190">
    <property type="entry name" value="FATC"/>
    <property type="match status" value="1"/>
</dbReference>
<evidence type="ECO:0000256" key="2">
    <source>
        <dbReference type="ARBA" id="ARBA00012513"/>
    </source>
</evidence>
<dbReference type="InterPro" id="IPR003152">
    <property type="entry name" value="FATC_dom"/>
</dbReference>
<keyword evidence="10" id="KW-0131">Cell cycle</keyword>
<dbReference type="CTD" id="41839"/>
<evidence type="ECO:0000256" key="13">
    <source>
        <dbReference type="ARBA" id="ARBA00073111"/>
    </source>
</evidence>
<evidence type="ECO:0000256" key="5">
    <source>
        <dbReference type="ARBA" id="ARBA00022741"/>
    </source>
</evidence>
<keyword evidence="4" id="KW-0808">Transferase</keyword>
<dbReference type="GO" id="GO:0005524">
    <property type="term" value="F:ATP binding"/>
    <property type="evidence" value="ECO:0007669"/>
    <property type="project" value="UniProtKB-KW"/>
</dbReference>
<dbReference type="CDD" id="cd05171">
    <property type="entry name" value="PIKKc_ATM"/>
    <property type="match status" value="1"/>
</dbReference>
<dbReference type="PROSITE" id="PS00916">
    <property type="entry name" value="PI3_4_KINASE_2"/>
    <property type="match status" value="1"/>
</dbReference>
<protein>
    <recommendedName>
        <fullName evidence="13">Serine/threonine-protein kinase ATM</fullName>
        <ecNumber evidence="2">2.7.11.1</ecNumber>
    </recommendedName>
</protein>
<evidence type="ECO:0000256" key="8">
    <source>
        <dbReference type="ARBA" id="ARBA00022840"/>
    </source>
</evidence>